<dbReference type="EMBL" id="AP027266">
    <property type="protein sequence ID" value="BDW83967.1"/>
    <property type="molecule type" value="Genomic_DNA"/>
</dbReference>
<proteinExistence type="predicted"/>
<gene>
    <name evidence="2" type="ORF">MACH21_01440</name>
</gene>
<keyword evidence="1" id="KW-0812">Transmembrane</keyword>
<accession>A0AA48KGW4</accession>
<dbReference type="KEGG" id="rmai:MACH21_01440"/>
<organism evidence="2 3">
    <name type="scientific">Roseicyclus marinus</name>
    <dbReference type="NCBI Taxonomy" id="2161673"/>
    <lineage>
        <taxon>Bacteria</taxon>
        <taxon>Pseudomonadati</taxon>
        <taxon>Pseudomonadota</taxon>
        <taxon>Alphaproteobacteria</taxon>
        <taxon>Rhodobacterales</taxon>
        <taxon>Roseobacteraceae</taxon>
        <taxon>Roseicyclus</taxon>
    </lineage>
</organism>
<keyword evidence="1" id="KW-0472">Membrane</keyword>
<evidence type="ECO:0000313" key="3">
    <source>
        <dbReference type="Proteomes" id="UP001337723"/>
    </source>
</evidence>
<protein>
    <submittedName>
        <fullName evidence="2">Uncharacterized protein</fullName>
    </submittedName>
</protein>
<keyword evidence="3" id="KW-1185">Reference proteome</keyword>
<dbReference type="RefSeq" id="WP_338273438.1">
    <property type="nucleotide sequence ID" value="NZ_AP027266.1"/>
</dbReference>
<keyword evidence="1" id="KW-1133">Transmembrane helix</keyword>
<evidence type="ECO:0000313" key="2">
    <source>
        <dbReference type="EMBL" id="BDW83967.1"/>
    </source>
</evidence>
<reference evidence="2 3" key="1">
    <citation type="submission" date="2023-01" db="EMBL/GenBank/DDBJ databases">
        <title>Complete genome sequence of Roseicyclus marinus strain Dej080120_10.</title>
        <authorList>
            <person name="Ueki S."/>
            <person name="Maruyama F."/>
        </authorList>
    </citation>
    <scope>NUCLEOTIDE SEQUENCE [LARGE SCALE GENOMIC DNA]</scope>
    <source>
        <strain evidence="2 3">Dej080120_10</strain>
    </source>
</reference>
<name>A0AA48KGW4_9RHOB</name>
<dbReference type="Proteomes" id="UP001337723">
    <property type="component" value="Chromosome"/>
</dbReference>
<evidence type="ECO:0000256" key="1">
    <source>
        <dbReference type="SAM" id="Phobius"/>
    </source>
</evidence>
<sequence>MAAALHRYLGHGYRRVDWALILVVIMALALFMASVIRSGAPDGGTQFGLQLGGLRALSETETLVTFEPDGPVDPGAWAGGRPNADHAALGSVWLADPPDQPLTRVITLPEGSARALLSFDLVVMGDWSARGLAVSIDGEDVLRQPFGAADQAPPPPETMRGDDRIALRSRITGPRMLSGPPDLSVQRLHLDISVVTPQEAITLTLAPLGTDTGGADPAPSWAVDNLVVVADGPPYPP</sequence>
<dbReference type="AlphaFoldDB" id="A0AA48KGW4"/>
<feature type="transmembrane region" description="Helical" evidence="1">
    <location>
        <begin position="18"/>
        <end position="36"/>
    </location>
</feature>